<dbReference type="EnsemblPlants" id="AET1Gv20079100.11">
    <property type="protein sequence ID" value="AET1Gv20079100.11"/>
    <property type="gene ID" value="AET1Gv20079100"/>
</dbReference>
<comment type="pathway">
    <text evidence="3">Protein modification; protein glycosylation.</text>
</comment>
<keyword evidence="9 13" id="KW-1133">Transmembrane helix</keyword>
<reference evidence="15" key="2">
    <citation type="journal article" date="2017" name="Nat. Plants">
        <title>The Aegilops tauschii genome reveals multiple impacts of transposons.</title>
        <authorList>
            <person name="Zhao G."/>
            <person name="Zou C."/>
            <person name="Li K."/>
            <person name="Wang K."/>
            <person name="Li T."/>
            <person name="Gao L."/>
            <person name="Zhang X."/>
            <person name="Wang H."/>
            <person name="Yang Z."/>
            <person name="Liu X."/>
            <person name="Jiang W."/>
            <person name="Mao L."/>
            <person name="Kong X."/>
            <person name="Jiao Y."/>
            <person name="Jia J."/>
        </authorList>
    </citation>
    <scope>NUCLEOTIDE SEQUENCE [LARGE SCALE GENOMIC DNA]</scope>
    <source>
        <strain evidence="15">cv. AL8/78</strain>
    </source>
</reference>
<dbReference type="Gene3D" id="3.90.550.50">
    <property type="match status" value="1"/>
</dbReference>
<dbReference type="Gramene" id="AET1Gv20079100.11">
    <property type="protein sequence ID" value="AET1Gv20079100.11"/>
    <property type="gene ID" value="AET1Gv20079100"/>
</dbReference>
<keyword evidence="7 13" id="KW-0812">Transmembrane</keyword>
<evidence type="ECO:0000313" key="15">
    <source>
        <dbReference type="Proteomes" id="UP000015105"/>
    </source>
</evidence>
<sequence>FILGTWIYNLVTTKSGVLYFVLSLLAFHLPVSGISEGHLDQYSFLVSFQEWPEEAYPSYANGPGYVISSDIARYIVSEFDNQTLRLFKMEDVNMGMWVEKFNITRRPVEYRHDVRFYQAGCFDGYITAHYQSPQHMICLWRKLQSGSTHCCNVR</sequence>
<comment type="similarity">
    <text evidence="4 13">Belongs to the glycosyltransferase 31 family.</text>
</comment>
<evidence type="ECO:0000256" key="9">
    <source>
        <dbReference type="ARBA" id="ARBA00022989"/>
    </source>
</evidence>
<reference evidence="14" key="4">
    <citation type="submission" date="2019-03" db="UniProtKB">
        <authorList>
            <consortium name="EnsemblPlants"/>
        </authorList>
    </citation>
    <scope>IDENTIFICATION</scope>
</reference>
<evidence type="ECO:0000256" key="1">
    <source>
        <dbReference type="ARBA" id="ARBA00001936"/>
    </source>
</evidence>
<keyword evidence="11 13" id="KW-0472">Membrane</keyword>
<keyword evidence="8 13" id="KW-0735">Signal-anchor</keyword>
<comment type="subcellular location">
    <subcellularLocation>
        <location evidence="2 13">Golgi apparatus membrane</location>
        <topology evidence="2 13">Single-pass type II membrane protein</topology>
    </subcellularLocation>
</comment>
<dbReference type="EC" id="2.4.1.-" evidence="13"/>
<dbReference type="Proteomes" id="UP000015105">
    <property type="component" value="Chromosome 1D"/>
</dbReference>
<dbReference type="AlphaFoldDB" id="A0A452XNF8"/>
<dbReference type="GO" id="GO:1990714">
    <property type="term" value="F:hydroxyproline O-galactosyltransferase activity"/>
    <property type="evidence" value="ECO:0007669"/>
    <property type="project" value="TreeGrafter"/>
</dbReference>
<feature type="transmembrane region" description="Helical" evidence="13">
    <location>
        <begin position="6"/>
        <end position="27"/>
    </location>
</feature>
<accession>A0A452XNF8</accession>
<reference evidence="14" key="3">
    <citation type="journal article" date="2017" name="Nature">
        <title>Genome sequence of the progenitor of the wheat D genome Aegilops tauschii.</title>
        <authorList>
            <person name="Luo M.C."/>
            <person name="Gu Y.Q."/>
            <person name="Puiu D."/>
            <person name="Wang H."/>
            <person name="Twardziok S.O."/>
            <person name="Deal K.R."/>
            <person name="Huo N."/>
            <person name="Zhu T."/>
            <person name="Wang L."/>
            <person name="Wang Y."/>
            <person name="McGuire P.E."/>
            <person name="Liu S."/>
            <person name="Long H."/>
            <person name="Ramasamy R.K."/>
            <person name="Rodriguez J.C."/>
            <person name="Van S.L."/>
            <person name="Yuan L."/>
            <person name="Wang Z."/>
            <person name="Xia Z."/>
            <person name="Xiao L."/>
            <person name="Anderson O.D."/>
            <person name="Ouyang S."/>
            <person name="Liang Y."/>
            <person name="Zimin A.V."/>
            <person name="Pertea G."/>
            <person name="Qi P."/>
            <person name="Bennetzen J.L."/>
            <person name="Dai X."/>
            <person name="Dawson M.W."/>
            <person name="Muller H.G."/>
            <person name="Kugler K."/>
            <person name="Rivarola-Duarte L."/>
            <person name="Spannagl M."/>
            <person name="Mayer K.F.X."/>
            <person name="Lu F.H."/>
            <person name="Bevan M.W."/>
            <person name="Leroy P."/>
            <person name="Li P."/>
            <person name="You F.M."/>
            <person name="Sun Q."/>
            <person name="Liu Z."/>
            <person name="Lyons E."/>
            <person name="Wicker T."/>
            <person name="Salzberg S.L."/>
            <person name="Devos K.M."/>
            <person name="Dvorak J."/>
        </authorList>
    </citation>
    <scope>NUCLEOTIDE SEQUENCE [LARGE SCALE GENOMIC DNA]</scope>
    <source>
        <strain evidence="14">cv. AL8/78</strain>
    </source>
</reference>
<evidence type="ECO:0000256" key="8">
    <source>
        <dbReference type="ARBA" id="ARBA00022968"/>
    </source>
</evidence>
<keyword evidence="5 13" id="KW-0328">Glycosyltransferase</keyword>
<evidence type="ECO:0000256" key="11">
    <source>
        <dbReference type="ARBA" id="ARBA00023136"/>
    </source>
</evidence>
<evidence type="ECO:0000256" key="6">
    <source>
        <dbReference type="ARBA" id="ARBA00022679"/>
    </source>
</evidence>
<keyword evidence="10 13" id="KW-0333">Golgi apparatus</keyword>
<dbReference type="UniPathway" id="UPA00378"/>
<evidence type="ECO:0000256" key="7">
    <source>
        <dbReference type="ARBA" id="ARBA00022692"/>
    </source>
</evidence>
<keyword evidence="6" id="KW-0808">Transferase</keyword>
<dbReference type="PANTHER" id="PTHR11214">
    <property type="entry name" value="BETA-1,3-N-ACETYLGLUCOSAMINYLTRANSFERASE"/>
    <property type="match status" value="1"/>
</dbReference>
<evidence type="ECO:0000256" key="2">
    <source>
        <dbReference type="ARBA" id="ARBA00004323"/>
    </source>
</evidence>
<evidence type="ECO:0000256" key="10">
    <source>
        <dbReference type="ARBA" id="ARBA00023034"/>
    </source>
</evidence>
<evidence type="ECO:0000256" key="12">
    <source>
        <dbReference type="ARBA" id="ARBA00023211"/>
    </source>
</evidence>
<evidence type="ECO:0000256" key="13">
    <source>
        <dbReference type="RuleBase" id="RU363063"/>
    </source>
</evidence>
<reference evidence="14" key="5">
    <citation type="journal article" date="2021" name="G3 (Bethesda)">
        <title>Aegilops tauschii genome assembly Aet v5.0 features greater sequence contiguity and improved annotation.</title>
        <authorList>
            <person name="Wang L."/>
            <person name="Zhu T."/>
            <person name="Rodriguez J.C."/>
            <person name="Deal K.R."/>
            <person name="Dubcovsky J."/>
            <person name="McGuire P.E."/>
            <person name="Lux T."/>
            <person name="Spannagl M."/>
            <person name="Mayer K.F.X."/>
            <person name="Baldrich P."/>
            <person name="Meyers B.C."/>
            <person name="Huo N."/>
            <person name="Gu Y.Q."/>
            <person name="Zhou H."/>
            <person name="Devos K.M."/>
            <person name="Bennetzen J.L."/>
            <person name="Unver T."/>
            <person name="Budak H."/>
            <person name="Gulick P.J."/>
            <person name="Galiba G."/>
            <person name="Kalapos B."/>
            <person name="Nelson D.R."/>
            <person name="Li P."/>
            <person name="You F.M."/>
            <person name="Luo M.C."/>
            <person name="Dvorak J."/>
        </authorList>
    </citation>
    <scope>NUCLEOTIDE SEQUENCE [LARGE SCALE GENOMIC DNA]</scope>
    <source>
        <strain evidence="14">cv. AL8/78</strain>
    </source>
</reference>
<evidence type="ECO:0000313" key="14">
    <source>
        <dbReference type="EnsemblPlants" id="AET1Gv20079100.11"/>
    </source>
</evidence>
<name>A0A452XNF8_AEGTS</name>
<comment type="cofactor">
    <cofactor evidence="1 13">
        <name>Mn(2+)</name>
        <dbReference type="ChEBI" id="CHEBI:29035"/>
    </cofactor>
</comment>
<reference evidence="15" key="1">
    <citation type="journal article" date="2014" name="Science">
        <title>Ancient hybridizations among the ancestral genomes of bread wheat.</title>
        <authorList>
            <consortium name="International Wheat Genome Sequencing Consortium,"/>
            <person name="Marcussen T."/>
            <person name="Sandve S.R."/>
            <person name="Heier L."/>
            <person name="Spannagl M."/>
            <person name="Pfeifer M."/>
            <person name="Jakobsen K.S."/>
            <person name="Wulff B.B."/>
            <person name="Steuernagel B."/>
            <person name="Mayer K.F."/>
            <person name="Olsen O.A."/>
        </authorList>
    </citation>
    <scope>NUCLEOTIDE SEQUENCE [LARGE SCALE GENOMIC DNA]</scope>
    <source>
        <strain evidence="15">cv. AL8/78</strain>
    </source>
</reference>
<dbReference type="PANTHER" id="PTHR11214:SF245">
    <property type="entry name" value="OS07G0194800 PROTEIN"/>
    <property type="match status" value="1"/>
</dbReference>
<keyword evidence="15" id="KW-1185">Reference proteome</keyword>
<evidence type="ECO:0000256" key="5">
    <source>
        <dbReference type="ARBA" id="ARBA00022676"/>
    </source>
</evidence>
<keyword evidence="12 13" id="KW-0464">Manganese</keyword>
<dbReference type="GO" id="GO:0000139">
    <property type="term" value="C:Golgi membrane"/>
    <property type="evidence" value="ECO:0007669"/>
    <property type="project" value="UniProtKB-SubCell"/>
</dbReference>
<organism evidence="14 15">
    <name type="scientific">Aegilops tauschii subsp. strangulata</name>
    <name type="common">Goatgrass</name>
    <dbReference type="NCBI Taxonomy" id="200361"/>
    <lineage>
        <taxon>Eukaryota</taxon>
        <taxon>Viridiplantae</taxon>
        <taxon>Streptophyta</taxon>
        <taxon>Embryophyta</taxon>
        <taxon>Tracheophyta</taxon>
        <taxon>Spermatophyta</taxon>
        <taxon>Magnoliopsida</taxon>
        <taxon>Liliopsida</taxon>
        <taxon>Poales</taxon>
        <taxon>Poaceae</taxon>
        <taxon>BOP clade</taxon>
        <taxon>Pooideae</taxon>
        <taxon>Triticodae</taxon>
        <taxon>Triticeae</taxon>
        <taxon>Triticinae</taxon>
        <taxon>Aegilops</taxon>
    </lineage>
</organism>
<evidence type="ECO:0000256" key="3">
    <source>
        <dbReference type="ARBA" id="ARBA00004922"/>
    </source>
</evidence>
<protein>
    <recommendedName>
        <fullName evidence="13">Hexosyltransferase</fullName>
        <ecNumber evidence="13">2.4.1.-</ecNumber>
    </recommendedName>
</protein>
<dbReference type="InterPro" id="IPR002659">
    <property type="entry name" value="Glyco_trans_31"/>
</dbReference>
<evidence type="ECO:0000256" key="4">
    <source>
        <dbReference type="ARBA" id="ARBA00008661"/>
    </source>
</evidence>
<dbReference type="Pfam" id="PF01762">
    <property type="entry name" value="Galactosyl_T"/>
    <property type="match status" value="1"/>
</dbReference>
<proteinExistence type="inferred from homology"/>